<reference evidence="2" key="1">
    <citation type="submission" date="2014-09" db="EMBL/GenBank/DDBJ databases">
        <title>Genome sequence of the luminous mushroom Mycena chlorophos for searching fungal bioluminescence genes.</title>
        <authorList>
            <person name="Tanaka Y."/>
            <person name="Kasuga D."/>
            <person name="Oba Y."/>
            <person name="Hase S."/>
            <person name="Sato K."/>
            <person name="Oba Y."/>
            <person name="Sakakibara Y."/>
        </authorList>
    </citation>
    <scope>NUCLEOTIDE SEQUENCE</scope>
</reference>
<gene>
    <name evidence="2" type="ORF">MCHLO_15027</name>
</gene>
<evidence type="ECO:0000256" key="1">
    <source>
        <dbReference type="SAM" id="MobiDB-lite"/>
    </source>
</evidence>
<dbReference type="Pfam" id="PF12298">
    <property type="entry name" value="Bot1p"/>
    <property type="match status" value="1"/>
</dbReference>
<proteinExistence type="predicted"/>
<dbReference type="EMBL" id="DF849757">
    <property type="protein sequence ID" value="GAT58616.1"/>
    <property type="molecule type" value="Genomic_DNA"/>
</dbReference>
<dbReference type="PANTHER" id="PTHR28158:SF1">
    <property type="entry name" value="SMALL RIBOSOMAL SUBUNIT PROTEIN MS45"/>
    <property type="match status" value="1"/>
</dbReference>
<feature type="region of interest" description="Disordered" evidence="1">
    <location>
        <begin position="15"/>
        <end position="121"/>
    </location>
</feature>
<name>A0ABQ0M8Z7_MYCCL</name>
<evidence type="ECO:0000313" key="2">
    <source>
        <dbReference type="EMBL" id="GAT58616.1"/>
    </source>
</evidence>
<organism evidence="2 3">
    <name type="scientific">Mycena chlorophos</name>
    <name type="common">Agaric fungus</name>
    <name type="synonym">Agaricus chlorophos</name>
    <dbReference type="NCBI Taxonomy" id="658473"/>
    <lineage>
        <taxon>Eukaryota</taxon>
        <taxon>Fungi</taxon>
        <taxon>Dikarya</taxon>
        <taxon>Basidiomycota</taxon>
        <taxon>Agaricomycotina</taxon>
        <taxon>Agaricomycetes</taxon>
        <taxon>Agaricomycetidae</taxon>
        <taxon>Agaricales</taxon>
        <taxon>Marasmiineae</taxon>
        <taxon>Mycenaceae</taxon>
        <taxon>Mycena</taxon>
    </lineage>
</organism>
<dbReference type="InterPro" id="IPR021036">
    <property type="entry name" value="Ribosomal_mS45"/>
</dbReference>
<keyword evidence="3" id="KW-1185">Reference proteome</keyword>
<protein>
    <submittedName>
        <fullName evidence="2">Uncharacterized protein</fullName>
    </submittedName>
</protein>
<dbReference type="PANTHER" id="PTHR28158">
    <property type="entry name" value="37S RIBOSOMAL PROTEIN S35, MITOCHONDRIAL"/>
    <property type="match status" value="1"/>
</dbReference>
<sequence length="373" mass="42466">MLSLHHACRRIACSRPPAPQRWASSAVKRKAAPAFSFTLKKTEGEGEEEDGSGDGPADQRGEGTGPASLAEFLQEHEHFKLARPKNYFARQSREDKDDDDAPRQTVGQVPFAMNPSFKPPPPISDALRSRMYAQYMDNPDLNSVRALSQRYHISLKRVEAILRLKGLEAAHVKGKQLQTGFQHGMEWLLGVQQPSFADLLETEEASESRADVHEADMLEQLENRDAERQRFQRQYWESMDDDGKEPLLPASLEHSRRMAIRAAERALAEKGNPRLMPRFKDTEYIKSPRQKVQIVEKEGKLPFHFVDIGGRFIDVRAREARMTAAERRRAFSARRSEEKVLKGWLKGRTQAERDRRAAVKKTLAEREASLKAA</sequence>
<evidence type="ECO:0000313" key="3">
    <source>
        <dbReference type="Proteomes" id="UP000815677"/>
    </source>
</evidence>
<accession>A0ABQ0M8Z7</accession>
<dbReference type="Proteomes" id="UP000815677">
    <property type="component" value="Unassembled WGS sequence"/>
</dbReference>